<dbReference type="Proteomes" id="UP001160130">
    <property type="component" value="Unassembled WGS sequence"/>
</dbReference>
<dbReference type="PANTHER" id="PTHR43557:SF2">
    <property type="entry name" value="RIESKE DOMAIN-CONTAINING PROTEIN-RELATED"/>
    <property type="match status" value="1"/>
</dbReference>
<feature type="domain" description="FAD/NAD(P)-binding" evidence="5">
    <location>
        <begin position="22"/>
        <end position="317"/>
    </location>
</feature>
<evidence type="ECO:0000256" key="2">
    <source>
        <dbReference type="ARBA" id="ARBA00022630"/>
    </source>
</evidence>
<keyword evidence="3" id="KW-0274">FAD</keyword>
<keyword evidence="6" id="KW-0223">Dioxygenase</keyword>
<dbReference type="PRINTS" id="PR00411">
    <property type="entry name" value="PNDRDTASEI"/>
</dbReference>
<dbReference type="EMBL" id="JARXVE010000011">
    <property type="protein sequence ID" value="MDH6198568.1"/>
    <property type="molecule type" value="Genomic_DNA"/>
</dbReference>
<dbReference type="GO" id="GO:0008860">
    <property type="term" value="F:ferredoxin-NAD+ reductase activity"/>
    <property type="evidence" value="ECO:0007669"/>
    <property type="project" value="UniProtKB-EC"/>
</dbReference>
<evidence type="ECO:0000256" key="3">
    <source>
        <dbReference type="ARBA" id="ARBA00022827"/>
    </source>
</evidence>
<evidence type="ECO:0000313" key="6">
    <source>
        <dbReference type="EMBL" id="MDH6198568.1"/>
    </source>
</evidence>
<dbReference type="InterPro" id="IPR036188">
    <property type="entry name" value="FAD/NAD-bd_sf"/>
</dbReference>
<protein>
    <submittedName>
        <fullName evidence="6">3-phenylpropionate/trans-cinnamate dioxygenase ferredoxin reductase subunit</fullName>
        <ecNumber evidence="6">1.18.1.3</ecNumber>
    </submittedName>
</protein>
<keyword evidence="2" id="KW-0285">Flavoprotein</keyword>
<organism evidence="6 7">
    <name type="scientific">Mycolicibacterium frederiksbergense</name>
    <dbReference type="NCBI Taxonomy" id="117567"/>
    <lineage>
        <taxon>Bacteria</taxon>
        <taxon>Bacillati</taxon>
        <taxon>Actinomycetota</taxon>
        <taxon>Actinomycetes</taxon>
        <taxon>Mycobacteriales</taxon>
        <taxon>Mycobacteriaceae</taxon>
        <taxon>Mycolicibacterium</taxon>
    </lineage>
</organism>
<evidence type="ECO:0000256" key="1">
    <source>
        <dbReference type="ARBA" id="ARBA00001974"/>
    </source>
</evidence>
<gene>
    <name evidence="6" type="ORF">M2272_005227</name>
</gene>
<dbReference type="GO" id="GO:0051213">
    <property type="term" value="F:dioxygenase activity"/>
    <property type="evidence" value="ECO:0007669"/>
    <property type="project" value="UniProtKB-KW"/>
</dbReference>
<dbReference type="SUPFAM" id="SSF51905">
    <property type="entry name" value="FAD/NAD(P)-binding domain"/>
    <property type="match status" value="1"/>
</dbReference>
<evidence type="ECO:0000256" key="4">
    <source>
        <dbReference type="ARBA" id="ARBA00023002"/>
    </source>
</evidence>
<dbReference type="Gene3D" id="3.50.50.60">
    <property type="entry name" value="FAD/NAD(P)-binding domain"/>
    <property type="match status" value="2"/>
</dbReference>
<dbReference type="Gene3D" id="3.30.390.30">
    <property type="match status" value="1"/>
</dbReference>
<keyword evidence="7" id="KW-1185">Reference proteome</keyword>
<comment type="cofactor">
    <cofactor evidence="1">
        <name>FAD</name>
        <dbReference type="ChEBI" id="CHEBI:57692"/>
    </cofactor>
</comment>
<reference evidence="6 7" key="1">
    <citation type="submission" date="2023-04" db="EMBL/GenBank/DDBJ databases">
        <title>Forest soil microbial communities from Buena Vista Peninsula, Colon Province, Panama.</title>
        <authorList>
            <person name="Bouskill N."/>
        </authorList>
    </citation>
    <scope>NUCLEOTIDE SEQUENCE [LARGE SCALE GENOMIC DNA]</scope>
    <source>
        <strain evidence="6 7">AC80</strain>
    </source>
</reference>
<sequence length="405" mass="43021">MTNSVSAASATSVPADSTCVADVLVIGAGQAGAEVVHGLRRGGHDGSIRLVGDEPLLPYERPPLSKAVLAAGMAADRLSLRAPHLYSDLRVDVDTERRAVQLDSRAHRVMFDDGTVVRYSTCVLATGARAVPPPWPHRHRIHAVRTLPDAQRLQAALRAGARSCLIIGGGFLGLEIASSLIGLGLDVTLVEAGTSLLPGKVSPFTAKWLRRRHEQRGLRVHLDCLVTELTEQDDSVVVVLRNGTRLTVDLVVYATGAVPNVELAAADGAECGRGVFVDQAGRTTLPDVYAAGDAASLRTAGGLEARIESVHNAVTQAKAVVASLLGQPEVSTSIPTFWSEQTGIRLQQAGWLPADLDTHDVVSATDDELTVERYLAGALVGVETVGRPVDFLRLVKSLTDLRFRM</sequence>
<dbReference type="InterPro" id="IPR023753">
    <property type="entry name" value="FAD/NAD-binding_dom"/>
</dbReference>
<dbReference type="InterPro" id="IPR016156">
    <property type="entry name" value="FAD/NAD-linked_Rdtase_dimer_sf"/>
</dbReference>
<accession>A0ABT6L6J8</accession>
<evidence type="ECO:0000259" key="5">
    <source>
        <dbReference type="Pfam" id="PF07992"/>
    </source>
</evidence>
<proteinExistence type="predicted"/>
<dbReference type="SUPFAM" id="SSF55424">
    <property type="entry name" value="FAD/NAD-linked reductases, dimerisation (C-terminal) domain"/>
    <property type="match status" value="1"/>
</dbReference>
<dbReference type="EC" id="1.18.1.3" evidence="6"/>
<dbReference type="PANTHER" id="PTHR43557">
    <property type="entry name" value="APOPTOSIS-INDUCING FACTOR 1"/>
    <property type="match status" value="1"/>
</dbReference>
<keyword evidence="4 6" id="KW-0560">Oxidoreductase</keyword>
<dbReference type="InterPro" id="IPR050446">
    <property type="entry name" value="FAD-oxidoreductase/Apoptosis"/>
</dbReference>
<name>A0ABT6L6J8_9MYCO</name>
<dbReference type="Pfam" id="PF07992">
    <property type="entry name" value="Pyr_redox_2"/>
    <property type="match status" value="1"/>
</dbReference>
<comment type="caution">
    <text evidence="6">The sequence shown here is derived from an EMBL/GenBank/DDBJ whole genome shotgun (WGS) entry which is preliminary data.</text>
</comment>
<evidence type="ECO:0000313" key="7">
    <source>
        <dbReference type="Proteomes" id="UP001160130"/>
    </source>
</evidence>
<dbReference type="PRINTS" id="PR00368">
    <property type="entry name" value="FADPNR"/>
</dbReference>